<dbReference type="EMBL" id="BMFP01000008">
    <property type="protein sequence ID" value="GGG29333.1"/>
    <property type="molecule type" value="Genomic_DNA"/>
</dbReference>
<dbReference type="Proteomes" id="UP000634043">
    <property type="component" value="Unassembled WGS sequence"/>
</dbReference>
<accession>A0ABQ1WGG7</accession>
<keyword evidence="3" id="KW-1185">Reference proteome</keyword>
<dbReference type="NCBIfam" id="TIGR04131">
    <property type="entry name" value="Bac_Flav_CTERM"/>
    <property type="match status" value="1"/>
</dbReference>
<protein>
    <recommendedName>
        <fullName evidence="1">Cadherin domain-containing protein</fullName>
    </recommendedName>
</protein>
<comment type="caution">
    <text evidence="2">The sequence shown here is derived from an EMBL/GenBank/DDBJ whole genome shotgun (WGS) entry which is preliminary data.</text>
</comment>
<evidence type="ECO:0000313" key="3">
    <source>
        <dbReference type="Proteomes" id="UP000634043"/>
    </source>
</evidence>
<evidence type="ECO:0000313" key="2">
    <source>
        <dbReference type="EMBL" id="GGG29333.1"/>
    </source>
</evidence>
<gene>
    <name evidence="2" type="ORF">GCM10011323_35970</name>
</gene>
<dbReference type="InterPro" id="IPR013783">
    <property type="entry name" value="Ig-like_fold"/>
</dbReference>
<dbReference type="PROSITE" id="PS50268">
    <property type="entry name" value="CADHERIN_2"/>
    <property type="match status" value="1"/>
</dbReference>
<dbReference type="InterPro" id="IPR044023">
    <property type="entry name" value="Ig_7"/>
</dbReference>
<name>A0ABQ1WGG7_9BACT</name>
<dbReference type="InterPro" id="IPR002126">
    <property type="entry name" value="Cadherin-like_dom"/>
</dbReference>
<organism evidence="2 3">
    <name type="scientific">Pontibacter amylolyticus</name>
    <dbReference type="NCBI Taxonomy" id="1424080"/>
    <lineage>
        <taxon>Bacteria</taxon>
        <taxon>Pseudomonadati</taxon>
        <taxon>Bacteroidota</taxon>
        <taxon>Cytophagia</taxon>
        <taxon>Cytophagales</taxon>
        <taxon>Hymenobacteraceae</taxon>
        <taxon>Pontibacter</taxon>
    </lineage>
</organism>
<feature type="domain" description="Cadherin" evidence="1">
    <location>
        <begin position="282"/>
        <end position="401"/>
    </location>
</feature>
<evidence type="ECO:0000259" key="1">
    <source>
        <dbReference type="PROSITE" id="PS50268"/>
    </source>
</evidence>
<sequence>MEIRHRNGYHFRLFLNLYFDEIHGLPEYKDNDIKVTIFEKGTNKVMMTVTMPLREEKLIKYSIVDCASEELKTSKLLYYQDIYLDPALFTHPQGYYAVWDRCCRNQSVANIATPQEAGNVYYLEFPAVVRNGALFKNSSPVLALPLSDYTCLDETFTYDFQATDVDGDQLVYDLVTPLNGNGSSSNEIPTPRPGPYPEIQWLAGYSKDNAVPATVPLSIDSRTGRLTVRPSQKGLFTFTVRCQEFRNGVKIGEVRRDMIILVKECTLNRPPVLTVREKGKTEVYKPGQVITIPQTGPRCIDLFATDPDRNEVLTFTAKPVNFSGNYFSLSGMTTGSINTGSSTDVLKAALCLDACMDTNGQVYMIDVIVSDYGDRGCGQPKQDTVRVSFRSEPIPDRPPTIAFSTRTKVLETFEAQTLQFEVTGRDPDNDLVSLSAEGIGFNLTDHTISFSADTSQGTSTGSFSWPIDCKAMEREVYQIAFKVTSTRCGQEYTATDIIEIRPRYKPILNNKITGDQRLCYGTQPNTLAGSVPTGGNGTYTYTWEISTLNGIQGFSAAPGENNKQHYYSGELQQTSWFRRRAMSGPCNQQVSEAIVITVDPQPLVRHIPSADICRGGKATLHAEAYTSDTVLEWYSQPTGGRPLGSGNSFTTPVLQETTNYYVQATSSRGCQSVARKTVTVRVQEAKADAGEDVSIIEGGNAGLIARGGVNYQWSPAESLSDPTSATPIARPDKTTTYTLTVTTQYGCTDTDEVTVEVIPRIKPSNAITLNGDGLNETWYIENIEHYPKCRIQVFTRWGAKIFESTGYSIPWDGTHQGKQLPMAAYYYIIELDDKEKPITGSITLIK</sequence>
<dbReference type="Pfam" id="PF13585">
    <property type="entry name" value="CHU_C"/>
    <property type="match status" value="1"/>
</dbReference>
<dbReference type="Pfam" id="PF19081">
    <property type="entry name" value="Ig_7"/>
    <property type="match status" value="1"/>
</dbReference>
<dbReference type="Gene3D" id="2.60.40.10">
    <property type="entry name" value="Immunoglobulins"/>
    <property type="match status" value="1"/>
</dbReference>
<proteinExistence type="predicted"/>
<dbReference type="InterPro" id="IPR026341">
    <property type="entry name" value="T9SS_type_B"/>
</dbReference>
<reference evidence="3" key="1">
    <citation type="journal article" date="2019" name="Int. J. Syst. Evol. Microbiol.">
        <title>The Global Catalogue of Microorganisms (GCM) 10K type strain sequencing project: providing services to taxonomists for standard genome sequencing and annotation.</title>
        <authorList>
            <consortium name="The Broad Institute Genomics Platform"/>
            <consortium name="The Broad Institute Genome Sequencing Center for Infectious Disease"/>
            <person name="Wu L."/>
            <person name="Ma J."/>
        </authorList>
    </citation>
    <scope>NUCLEOTIDE SEQUENCE [LARGE SCALE GENOMIC DNA]</scope>
    <source>
        <strain evidence="3">CGMCC 1.12749</strain>
    </source>
</reference>